<reference evidence="1 2" key="1">
    <citation type="submission" date="2019-01" db="EMBL/GenBank/DDBJ databases">
        <authorList>
            <person name="Sayadi A."/>
        </authorList>
    </citation>
    <scope>NUCLEOTIDE SEQUENCE [LARGE SCALE GENOMIC DNA]</scope>
</reference>
<keyword evidence="2" id="KW-1185">Reference proteome</keyword>
<name>A0A653BZG5_CALMS</name>
<proteinExistence type="predicted"/>
<gene>
    <name evidence="1" type="ORF">CALMAC_LOCUS4787</name>
</gene>
<organism evidence="1 2">
    <name type="scientific">Callosobruchus maculatus</name>
    <name type="common">Southern cowpea weevil</name>
    <name type="synonym">Pulse bruchid</name>
    <dbReference type="NCBI Taxonomy" id="64391"/>
    <lineage>
        <taxon>Eukaryota</taxon>
        <taxon>Metazoa</taxon>
        <taxon>Ecdysozoa</taxon>
        <taxon>Arthropoda</taxon>
        <taxon>Hexapoda</taxon>
        <taxon>Insecta</taxon>
        <taxon>Pterygota</taxon>
        <taxon>Neoptera</taxon>
        <taxon>Endopterygota</taxon>
        <taxon>Coleoptera</taxon>
        <taxon>Polyphaga</taxon>
        <taxon>Cucujiformia</taxon>
        <taxon>Chrysomeloidea</taxon>
        <taxon>Chrysomelidae</taxon>
        <taxon>Bruchinae</taxon>
        <taxon>Bruchini</taxon>
        <taxon>Callosobruchus</taxon>
    </lineage>
</organism>
<evidence type="ECO:0000313" key="2">
    <source>
        <dbReference type="Proteomes" id="UP000410492"/>
    </source>
</evidence>
<dbReference type="Proteomes" id="UP000410492">
    <property type="component" value="Unassembled WGS sequence"/>
</dbReference>
<evidence type="ECO:0000313" key="1">
    <source>
        <dbReference type="EMBL" id="VEN40706.1"/>
    </source>
</evidence>
<dbReference type="OrthoDB" id="8195499at2759"/>
<sequence length="91" mass="10324">QERPGFSGNSCVGQILWAGPPDLPVVSRHAVESMSSSSDDDFIALESVFSKLKRKKVSIHTLNSERTKYGVYHHLFQCLKNDNQRFFNIPE</sequence>
<protein>
    <submittedName>
        <fullName evidence="1">Uncharacterized protein</fullName>
    </submittedName>
</protein>
<dbReference type="AlphaFoldDB" id="A0A653BZG5"/>
<dbReference type="EMBL" id="CAACVG010006617">
    <property type="protein sequence ID" value="VEN40706.1"/>
    <property type="molecule type" value="Genomic_DNA"/>
</dbReference>
<accession>A0A653BZG5</accession>
<feature type="non-terminal residue" evidence="1">
    <location>
        <position position="1"/>
    </location>
</feature>